<protein>
    <submittedName>
        <fullName evidence="2">Uncharacterized protein</fullName>
    </submittedName>
</protein>
<keyword evidence="3" id="KW-1185">Reference proteome</keyword>
<feature type="compositionally biased region" description="Acidic residues" evidence="1">
    <location>
        <begin position="526"/>
        <end position="535"/>
    </location>
</feature>
<accession>A0A0J9XIL2</accession>
<feature type="compositionally biased region" description="Low complexity" evidence="1">
    <location>
        <begin position="433"/>
        <end position="442"/>
    </location>
</feature>
<comment type="caution">
    <text evidence="2">The sequence shown here is derived from an EMBL/GenBank/DDBJ whole genome shotgun (WGS) entry which is preliminary data.</text>
</comment>
<proteinExistence type="predicted"/>
<feature type="compositionally biased region" description="Low complexity" evidence="1">
    <location>
        <begin position="553"/>
        <end position="562"/>
    </location>
</feature>
<feature type="region of interest" description="Disordered" evidence="1">
    <location>
        <begin position="522"/>
        <end position="577"/>
    </location>
</feature>
<name>A0A0J9XIL2_GEOCN</name>
<feature type="region of interest" description="Disordered" evidence="1">
    <location>
        <begin position="360"/>
        <end position="442"/>
    </location>
</feature>
<gene>
    <name evidence="2" type="ORF">BN980_GECA21s00648g</name>
</gene>
<feature type="compositionally biased region" description="Pro residues" evidence="1">
    <location>
        <begin position="366"/>
        <end position="378"/>
    </location>
</feature>
<reference evidence="2" key="1">
    <citation type="submission" date="2014-03" db="EMBL/GenBank/DDBJ databases">
        <authorList>
            <person name="Casaregola S."/>
        </authorList>
    </citation>
    <scope>NUCLEOTIDE SEQUENCE [LARGE SCALE GENOMIC DNA]</scope>
    <source>
        <strain evidence="2">CLIB 918</strain>
    </source>
</reference>
<dbReference type="EMBL" id="CCBN010000021">
    <property type="protein sequence ID" value="CDO57403.1"/>
    <property type="molecule type" value="Genomic_DNA"/>
</dbReference>
<organism evidence="2 3">
    <name type="scientific">Geotrichum candidum</name>
    <name type="common">Oospora lactis</name>
    <name type="synonym">Dipodascus geotrichum</name>
    <dbReference type="NCBI Taxonomy" id="1173061"/>
    <lineage>
        <taxon>Eukaryota</taxon>
        <taxon>Fungi</taxon>
        <taxon>Dikarya</taxon>
        <taxon>Ascomycota</taxon>
        <taxon>Saccharomycotina</taxon>
        <taxon>Dipodascomycetes</taxon>
        <taxon>Dipodascales</taxon>
        <taxon>Dipodascaceae</taxon>
        <taxon>Geotrichum</taxon>
    </lineage>
</organism>
<dbReference type="Proteomes" id="UP000242525">
    <property type="component" value="Unassembled WGS sequence"/>
</dbReference>
<evidence type="ECO:0000313" key="2">
    <source>
        <dbReference type="EMBL" id="CDO57403.1"/>
    </source>
</evidence>
<sequence length="645" mass="70588">MSRQYSSPIPSIPKYYALDEHTVGLIKRALRSSAMPLPSTTPVPKANNEHPSATVPALPIFKGSILYSVDEFLGTFNTVAAQAELTEQEKLLKVFSYIDKALEPVLSILRTCSYNDWATFERLLRTAYAVDTHGLEYVNHIINTFKANTPGFGVLVFLECYFAYTGVLCGSGELAYAQRFQLLESTLPKGFIGYLKRYLPDAERWLSDGETPTDMESWDRLIGLTRQYAASLRDENFNEHGYLSEGESPGLICSTCGSALSAHTPALHKSTPVSANLPAAKVAAREAAVQKGETVTAGSCTEAELDSKRSSSIMATPPEYLINPLMIDHKKHSHFNNINNPKPSPTSFVASPNATVPLFSLNRTPALPPSPSPPPLPSTPFSHRRSTSTVSNRSTQTTNTSKGSSPAPDTSACECSPIAHSAAKPAKRPRPPAASNSPATTVMGTATTTSAVVTAASTSATAPRATKRSPYQLHDKERRVWELFLEANRRVRRYLIAMTILESESDENENYSVDDILKNTEGSVFESDDDENDDAELSKSRRGPAQNKRSKNTNDTNNNTRDYTGDDEGSSSDWSDPDVSVAEIMSEFSRPGLTPQKEAVLVERYAEPLTGHKMSEFVNYSEELLAHVFEVVLTYTYTNLAASKV</sequence>
<feature type="compositionally biased region" description="Low complexity" evidence="1">
    <location>
        <begin position="387"/>
        <end position="401"/>
    </location>
</feature>
<evidence type="ECO:0000256" key="1">
    <source>
        <dbReference type="SAM" id="MobiDB-lite"/>
    </source>
</evidence>
<evidence type="ECO:0000313" key="3">
    <source>
        <dbReference type="Proteomes" id="UP000242525"/>
    </source>
</evidence>
<dbReference type="AlphaFoldDB" id="A0A0J9XIL2"/>